<dbReference type="InterPro" id="IPR046335">
    <property type="entry name" value="LacI/GalR-like_sensor"/>
</dbReference>
<dbReference type="InterPro" id="IPR010982">
    <property type="entry name" value="Lambda_DNA-bd_dom_sf"/>
</dbReference>
<evidence type="ECO:0000313" key="5">
    <source>
        <dbReference type="EMBL" id="GAA3887502.1"/>
    </source>
</evidence>
<keyword evidence="6" id="KW-1185">Reference proteome</keyword>
<keyword evidence="3" id="KW-0804">Transcription</keyword>
<evidence type="ECO:0000313" key="6">
    <source>
        <dbReference type="Proteomes" id="UP001501803"/>
    </source>
</evidence>
<dbReference type="InterPro" id="IPR000843">
    <property type="entry name" value="HTH_LacI"/>
</dbReference>
<proteinExistence type="predicted"/>
<dbReference type="SMART" id="SM00354">
    <property type="entry name" value="HTH_LACI"/>
    <property type="match status" value="1"/>
</dbReference>
<dbReference type="Proteomes" id="UP001501803">
    <property type="component" value="Unassembled WGS sequence"/>
</dbReference>
<dbReference type="CDD" id="cd06267">
    <property type="entry name" value="PBP1_LacI_sugar_binding-like"/>
    <property type="match status" value="1"/>
</dbReference>
<dbReference type="PANTHER" id="PTHR30146">
    <property type="entry name" value="LACI-RELATED TRANSCRIPTIONAL REPRESSOR"/>
    <property type="match status" value="1"/>
</dbReference>
<organism evidence="5 6">
    <name type="scientific">Leifsonia kafniensis</name>
    <dbReference type="NCBI Taxonomy" id="475957"/>
    <lineage>
        <taxon>Bacteria</taxon>
        <taxon>Bacillati</taxon>
        <taxon>Actinomycetota</taxon>
        <taxon>Actinomycetes</taxon>
        <taxon>Micrococcales</taxon>
        <taxon>Microbacteriaceae</taxon>
        <taxon>Leifsonia</taxon>
    </lineage>
</organism>
<accession>A0ABP7KXH6</accession>
<gene>
    <name evidence="5" type="ORF">GCM10022381_31940</name>
</gene>
<dbReference type="SUPFAM" id="SSF53822">
    <property type="entry name" value="Periplasmic binding protein-like I"/>
    <property type="match status" value="1"/>
</dbReference>
<keyword evidence="2 5" id="KW-0238">DNA-binding</keyword>
<evidence type="ECO:0000256" key="2">
    <source>
        <dbReference type="ARBA" id="ARBA00023125"/>
    </source>
</evidence>
<evidence type="ECO:0000256" key="3">
    <source>
        <dbReference type="ARBA" id="ARBA00023163"/>
    </source>
</evidence>
<dbReference type="Pfam" id="PF00356">
    <property type="entry name" value="LacI"/>
    <property type="match status" value="1"/>
</dbReference>
<reference evidence="6" key="1">
    <citation type="journal article" date="2019" name="Int. J. Syst. Evol. Microbiol.">
        <title>The Global Catalogue of Microorganisms (GCM) 10K type strain sequencing project: providing services to taxonomists for standard genome sequencing and annotation.</title>
        <authorList>
            <consortium name="The Broad Institute Genomics Platform"/>
            <consortium name="The Broad Institute Genome Sequencing Center for Infectious Disease"/>
            <person name="Wu L."/>
            <person name="Ma J."/>
        </authorList>
    </citation>
    <scope>NUCLEOTIDE SEQUENCE [LARGE SCALE GENOMIC DNA]</scope>
    <source>
        <strain evidence="6">JCM 17021</strain>
    </source>
</reference>
<keyword evidence="1" id="KW-0805">Transcription regulation</keyword>
<sequence length="334" mass="35690">MGSVSTPTRRPTLADVASLAGISTAVVSYVINDGPRTVSPATKAKVESAIATLGYRRNPLASALSAGRSNLVGLLVPDSSNAFFSELSRHLEAEGRRRGLLTLLGNTAYKRETEVDYENAFSDLRARGIFVTSVGQGGADADDCPRIYLHSAPLESEGPRVLFDDAGGAFEAVRHLLEHGYTDIHCLTGPNDVGPSGRRELGWLQAMQEAGLPTDDRLHRVSYDRFDAESAVLSILGAEHPPRVIFATTDEQALATMRAAAVLGLRVPEDLAVVGFDGIRETLRGSIRMTTVALPLQQLAVAAYETLDAWLEHGDAQHHMLPGTLVVGDTCGAH</sequence>
<dbReference type="CDD" id="cd01392">
    <property type="entry name" value="HTH_LacI"/>
    <property type="match status" value="1"/>
</dbReference>
<dbReference type="InterPro" id="IPR028082">
    <property type="entry name" value="Peripla_BP_I"/>
</dbReference>
<dbReference type="Gene3D" id="1.10.260.40">
    <property type="entry name" value="lambda repressor-like DNA-binding domains"/>
    <property type="match status" value="1"/>
</dbReference>
<dbReference type="GO" id="GO:0003677">
    <property type="term" value="F:DNA binding"/>
    <property type="evidence" value="ECO:0007669"/>
    <property type="project" value="UniProtKB-KW"/>
</dbReference>
<comment type="caution">
    <text evidence="5">The sequence shown here is derived from an EMBL/GenBank/DDBJ whole genome shotgun (WGS) entry which is preliminary data.</text>
</comment>
<dbReference type="Gene3D" id="3.40.50.2300">
    <property type="match status" value="2"/>
</dbReference>
<dbReference type="Pfam" id="PF13377">
    <property type="entry name" value="Peripla_BP_3"/>
    <property type="match status" value="1"/>
</dbReference>
<protein>
    <submittedName>
        <fullName evidence="5">LacI family DNA-binding transcriptional regulator</fullName>
    </submittedName>
</protein>
<evidence type="ECO:0000256" key="1">
    <source>
        <dbReference type="ARBA" id="ARBA00023015"/>
    </source>
</evidence>
<feature type="domain" description="HTH lacI-type" evidence="4">
    <location>
        <begin position="11"/>
        <end position="66"/>
    </location>
</feature>
<name>A0ABP7KXH6_9MICO</name>
<dbReference type="PANTHER" id="PTHR30146:SF109">
    <property type="entry name" value="HTH-TYPE TRANSCRIPTIONAL REGULATOR GALS"/>
    <property type="match status" value="1"/>
</dbReference>
<dbReference type="SUPFAM" id="SSF47413">
    <property type="entry name" value="lambda repressor-like DNA-binding domains"/>
    <property type="match status" value="1"/>
</dbReference>
<dbReference type="EMBL" id="BAABCN010000010">
    <property type="protein sequence ID" value="GAA3887502.1"/>
    <property type="molecule type" value="Genomic_DNA"/>
</dbReference>
<dbReference type="PROSITE" id="PS50932">
    <property type="entry name" value="HTH_LACI_2"/>
    <property type="match status" value="1"/>
</dbReference>
<evidence type="ECO:0000259" key="4">
    <source>
        <dbReference type="PROSITE" id="PS50932"/>
    </source>
</evidence>